<accession>A0A837CCW2</accession>
<name>A0A837CCW2_9BRAD</name>
<protein>
    <submittedName>
        <fullName evidence="1">Uncharacterized protein</fullName>
    </submittedName>
</protein>
<proteinExistence type="predicted"/>
<evidence type="ECO:0000313" key="1">
    <source>
        <dbReference type="EMBL" id="KGJ67069.1"/>
    </source>
</evidence>
<reference evidence="1 2" key="1">
    <citation type="journal article" date="2014" name="BMC Genomics">
        <title>Comparative genomics of Bradyrhizobium japonicum CPAC 15 and Bradyrhizobium diazoefficiens CPAC 7: elite model strains for understanding symbiotic performance with soybean.</title>
        <authorList>
            <person name="Siqueira A.F."/>
            <person name="Ormeno-Orrillo E."/>
            <person name="Souza R.C."/>
            <person name="Rodrigues E.P."/>
            <person name="Almeida L.G."/>
            <person name="Barcellos F.G."/>
            <person name="Batista J.S."/>
            <person name="Nakatami A.S."/>
            <person name="Martinez-Romero E."/>
            <person name="Vasconcelos A.T."/>
            <person name="Hungria M."/>
        </authorList>
    </citation>
    <scope>NUCLEOTIDE SEQUENCE [LARGE SCALE GENOMIC DNA]</scope>
    <source>
        <strain evidence="1 2">SEMIA 5080</strain>
    </source>
</reference>
<sequence length="128" mass="15212">MTIDKYHIMFWFEGENALLNVADRFSFRSSDGTVNFSYEIYGNHKSLSVDRILRTKIAETTIVSKEQLDLVFENGDVLSIYDNPEFRSWWFLGGRQNDPVRQRTNWSFSICDHDPEDLTEQEYQDRRT</sequence>
<comment type="caution">
    <text evidence="1">The sequence shown here is derived from an EMBL/GenBank/DDBJ whole genome shotgun (WGS) entry which is preliminary data.</text>
</comment>
<dbReference type="AlphaFoldDB" id="A0A837CCW2"/>
<dbReference type="EMBL" id="ADOU02000005">
    <property type="protein sequence ID" value="KGJ67069.1"/>
    <property type="molecule type" value="Genomic_DNA"/>
</dbReference>
<organism evidence="1 2">
    <name type="scientific">Bradyrhizobium diazoefficiens SEMIA 5080</name>
    <dbReference type="NCBI Taxonomy" id="754504"/>
    <lineage>
        <taxon>Bacteria</taxon>
        <taxon>Pseudomonadati</taxon>
        <taxon>Pseudomonadota</taxon>
        <taxon>Alphaproteobacteria</taxon>
        <taxon>Hyphomicrobiales</taxon>
        <taxon>Nitrobacteraceae</taxon>
        <taxon>Bradyrhizobium</taxon>
    </lineage>
</organism>
<dbReference type="Proteomes" id="UP000024900">
    <property type="component" value="Unassembled WGS sequence"/>
</dbReference>
<gene>
    <name evidence="1" type="ORF">BJA5080_03689</name>
</gene>
<evidence type="ECO:0000313" key="2">
    <source>
        <dbReference type="Proteomes" id="UP000024900"/>
    </source>
</evidence>